<evidence type="ECO:0000256" key="5">
    <source>
        <dbReference type="ARBA" id="ARBA00022679"/>
    </source>
</evidence>
<feature type="transmembrane region" description="Helical" evidence="14">
    <location>
        <begin position="16"/>
        <end position="34"/>
    </location>
</feature>
<evidence type="ECO:0000313" key="16">
    <source>
        <dbReference type="EMBL" id="MBI5973981.1"/>
    </source>
</evidence>
<evidence type="ECO:0000256" key="14">
    <source>
        <dbReference type="SAM" id="Phobius"/>
    </source>
</evidence>
<sequence length="340" mass="40166">MINLKWIIAFFKERRYWILLLVMITLMLIGIGWLDDSVNLKSIIYICVLQWIVILLFLIVTCYKETRFMKQLDEQVELNTLKDQDWASTPFEQQVIAYLNRKLNIQKRSLLKQQDWLDLNQQSLTEFVHNIKSPVTALYLLIEKEEDPSRYQQLMFEWSRIDYMLDQQLFLSRVDQKSRDLYFEHTLLKPLIIEEVQKTRHISMNKGIGFEITVPEDYKVYTDKRWFRMIIRQIISNAVKYSENEAIEIEATNNNEYVSVSIKDKGYGIAKHDLPRIFQRGFTSTDQTNNTAASGIGLYLVDQVRDELGLQIDVQSELHVGTTVTLTFSKPNELIERMSK</sequence>
<evidence type="ECO:0000256" key="8">
    <source>
        <dbReference type="ARBA" id="ARBA00022777"/>
    </source>
</evidence>
<dbReference type="Gene3D" id="3.30.565.10">
    <property type="entry name" value="Histidine kinase-like ATPase, C-terminal domain"/>
    <property type="match status" value="1"/>
</dbReference>
<comment type="catalytic activity">
    <reaction evidence="1">
        <text>ATP + protein L-histidine = ADP + protein N-phospho-L-histidine.</text>
        <dbReference type="EC" id="2.7.13.3"/>
    </reaction>
</comment>
<keyword evidence="12 14" id="KW-0472">Membrane</keyword>
<organism evidence="16 17">
    <name type="scientific">Staphylococcus canis</name>
    <dbReference type="NCBI Taxonomy" id="2724942"/>
    <lineage>
        <taxon>Bacteria</taxon>
        <taxon>Bacillati</taxon>
        <taxon>Bacillota</taxon>
        <taxon>Bacilli</taxon>
        <taxon>Bacillales</taxon>
        <taxon>Staphylococcaceae</taxon>
        <taxon>Staphylococcus</taxon>
    </lineage>
</organism>
<name>A0ABS0T5E5_9STAP</name>
<keyword evidence="5" id="KW-0808">Transferase</keyword>
<comment type="subcellular location">
    <subcellularLocation>
        <location evidence="2">Cell membrane</location>
        <topology evidence="2">Multi-pass membrane protein</topology>
    </subcellularLocation>
</comment>
<dbReference type="PROSITE" id="PS50109">
    <property type="entry name" value="HIS_KIN"/>
    <property type="match status" value="1"/>
</dbReference>
<evidence type="ECO:0000256" key="1">
    <source>
        <dbReference type="ARBA" id="ARBA00000085"/>
    </source>
</evidence>
<dbReference type="Proteomes" id="UP000751852">
    <property type="component" value="Unassembled WGS sequence"/>
</dbReference>
<evidence type="ECO:0000259" key="15">
    <source>
        <dbReference type="PROSITE" id="PS50109"/>
    </source>
</evidence>
<evidence type="ECO:0000256" key="10">
    <source>
        <dbReference type="ARBA" id="ARBA00022989"/>
    </source>
</evidence>
<evidence type="ECO:0000256" key="7">
    <source>
        <dbReference type="ARBA" id="ARBA00022741"/>
    </source>
</evidence>
<evidence type="ECO:0000313" key="17">
    <source>
        <dbReference type="Proteomes" id="UP000751852"/>
    </source>
</evidence>
<feature type="domain" description="Histidine kinase" evidence="15">
    <location>
        <begin position="126"/>
        <end position="332"/>
    </location>
</feature>
<accession>A0ABS0T5E5</accession>
<evidence type="ECO:0000256" key="13">
    <source>
        <dbReference type="ARBA" id="ARBA00042987"/>
    </source>
</evidence>
<evidence type="ECO:0000256" key="6">
    <source>
        <dbReference type="ARBA" id="ARBA00022692"/>
    </source>
</evidence>
<dbReference type="PANTHER" id="PTHR45453">
    <property type="entry name" value="PHOSPHATE REGULON SENSOR PROTEIN PHOR"/>
    <property type="match status" value="1"/>
</dbReference>
<comment type="caution">
    <text evidence="16">The sequence shown here is derived from an EMBL/GenBank/DDBJ whole genome shotgun (WGS) entry which is preliminary data.</text>
</comment>
<keyword evidence="7" id="KW-0547">Nucleotide-binding</keyword>
<dbReference type="InterPro" id="IPR003594">
    <property type="entry name" value="HATPase_dom"/>
</dbReference>
<keyword evidence="17" id="KW-1185">Reference proteome</keyword>
<dbReference type="InterPro" id="IPR005467">
    <property type="entry name" value="His_kinase_dom"/>
</dbReference>
<keyword evidence="9" id="KW-0067">ATP-binding</keyword>
<dbReference type="EMBL" id="JABANU010000001">
    <property type="protein sequence ID" value="MBI5973981.1"/>
    <property type="molecule type" value="Genomic_DNA"/>
</dbReference>
<dbReference type="InterPro" id="IPR036890">
    <property type="entry name" value="HATPase_C_sf"/>
</dbReference>
<evidence type="ECO:0000256" key="3">
    <source>
        <dbReference type="ARBA" id="ARBA00012438"/>
    </source>
</evidence>
<evidence type="ECO:0000256" key="9">
    <source>
        <dbReference type="ARBA" id="ARBA00022840"/>
    </source>
</evidence>
<dbReference type="EC" id="2.7.13.3" evidence="3"/>
<protein>
    <recommendedName>
        <fullName evidence="3">histidine kinase</fullName>
        <ecNumber evidence="3">2.7.13.3</ecNumber>
    </recommendedName>
    <alternativeName>
        <fullName evidence="13">Glycopeptide resistance-associated protein S</fullName>
    </alternativeName>
</protein>
<keyword evidence="6 14" id="KW-0812">Transmembrane</keyword>
<dbReference type="Pfam" id="PF02518">
    <property type="entry name" value="HATPase_c"/>
    <property type="match status" value="1"/>
</dbReference>
<reference evidence="16 17" key="1">
    <citation type="submission" date="2020-04" db="EMBL/GenBank/DDBJ databases">
        <title>Staphylococcus species from domestic dog.</title>
        <authorList>
            <person name="Paterson G.K."/>
        </authorList>
    </citation>
    <scope>NUCLEOTIDE SEQUENCE [LARGE SCALE GENOMIC DNA]</scope>
    <source>
        <strain evidence="16 17">H16/1A</strain>
    </source>
</reference>
<dbReference type="SMART" id="SM00387">
    <property type="entry name" value="HATPase_c"/>
    <property type="match status" value="1"/>
</dbReference>
<keyword evidence="11" id="KW-0902">Two-component regulatory system</keyword>
<dbReference type="GO" id="GO:0016301">
    <property type="term" value="F:kinase activity"/>
    <property type="evidence" value="ECO:0007669"/>
    <property type="project" value="UniProtKB-KW"/>
</dbReference>
<evidence type="ECO:0000256" key="11">
    <source>
        <dbReference type="ARBA" id="ARBA00023012"/>
    </source>
</evidence>
<keyword evidence="10 14" id="KW-1133">Transmembrane helix</keyword>
<dbReference type="PANTHER" id="PTHR45453:SF2">
    <property type="entry name" value="HISTIDINE KINASE"/>
    <property type="match status" value="1"/>
</dbReference>
<feature type="transmembrane region" description="Helical" evidence="14">
    <location>
        <begin position="40"/>
        <end position="63"/>
    </location>
</feature>
<gene>
    <name evidence="16" type="ORF">HHH54_00035</name>
</gene>
<dbReference type="SUPFAM" id="SSF55874">
    <property type="entry name" value="ATPase domain of HSP90 chaperone/DNA topoisomerase II/histidine kinase"/>
    <property type="match status" value="1"/>
</dbReference>
<keyword evidence="4" id="KW-1003">Cell membrane</keyword>
<evidence type="ECO:0000256" key="2">
    <source>
        <dbReference type="ARBA" id="ARBA00004651"/>
    </source>
</evidence>
<evidence type="ECO:0000256" key="12">
    <source>
        <dbReference type="ARBA" id="ARBA00023136"/>
    </source>
</evidence>
<keyword evidence="8 16" id="KW-0418">Kinase</keyword>
<evidence type="ECO:0000256" key="4">
    <source>
        <dbReference type="ARBA" id="ARBA00022475"/>
    </source>
</evidence>
<dbReference type="InterPro" id="IPR050351">
    <property type="entry name" value="BphY/WalK/GraS-like"/>
</dbReference>
<proteinExistence type="predicted"/>